<dbReference type="EMBL" id="CAJOBI010048086">
    <property type="protein sequence ID" value="CAF4358141.1"/>
    <property type="molecule type" value="Genomic_DNA"/>
</dbReference>
<feature type="non-terminal residue" evidence="1">
    <location>
        <position position="38"/>
    </location>
</feature>
<dbReference type="EMBL" id="CAJOBI010048417">
    <property type="protein sequence ID" value="CAF4359723.1"/>
    <property type="molecule type" value="Genomic_DNA"/>
</dbReference>
<reference evidence="1" key="1">
    <citation type="submission" date="2021-02" db="EMBL/GenBank/DDBJ databases">
        <authorList>
            <person name="Nowell W R."/>
        </authorList>
    </citation>
    <scope>NUCLEOTIDE SEQUENCE</scope>
</reference>
<name>A0A8S2UQM6_9BILA</name>
<evidence type="ECO:0000313" key="1">
    <source>
        <dbReference type="EMBL" id="CAF4358141.1"/>
    </source>
</evidence>
<comment type="caution">
    <text evidence="1">The sequence shown here is derived from an EMBL/GenBank/DDBJ whole genome shotgun (WGS) entry which is preliminary data.</text>
</comment>
<accession>A0A8S2UQM6</accession>
<evidence type="ECO:0000313" key="2">
    <source>
        <dbReference type="EMBL" id="CAF4359723.1"/>
    </source>
</evidence>
<evidence type="ECO:0000313" key="3">
    <source>
        <dbReference type="Proteomes" id="UP000676336"/>
    </source>
</evidence>
<proteinExistence type="predicted"/>
<organism evidence="1 3">
    <name type="scientific">Rotaria magnacalcarata</name>
    <dbReference type="NCBI Taxonomy" id="392030"/>
    <lineage>
        <taxon>Eukaryota</taxon>
        <taxon>Metazoa</taxon>
        <taxon>Spiralia</taxon>
        <taxon>Gnathifera</taxon>
        <taxon>Rotifera</taxon>
        <taxon>Eurotatoria</taxon>
        <taxon>Bdelloidea</taxon>
        <taxon>Philodinida</taxon>
        <taxon>Philodinidae</taxon>
        <taxon>Rotaria</taxon>
    </lineage>
</organism>
<protein>
    <submittedName>
        <fullName evidence="1">Uncharacterized protein</fullName>
    </submittedName>
</protein>
<dbReference type="AlphaFoldDB" id="A0A8S2UQM6"/>
<sequence>MDSIQNSNQQPTSDYLKLLADLLTSELTSLSGIMQQTD</sequence>
<gene>
    <name evidence="1" type="ORF">SMN809_LOCUS28569</name>
    <name evidence="2" type="ORF">SMN809_LOCUS28641</name>
</gene>
<dbReference type="Proteomes" id="UP000676336">
    <property type="component" value="Unassembled WGS sequence"/>
</dbReference>